<accession>A0ABS2WCT6</accession>
<dbReference type="Proteomes" id="UP000760472">
    <property type="component" value="Unassembled WGS sequence"/>
</dbReference>
<evidence type="ECO:0000313" key="2">
    <source>
        <dbReference type="Proteomes" id="UP000760472"/>
    </source>
</evidence>
<sequence length="143" mass="16002">MYQDVYKAIQVLPKGDLADLKRCNLGAIANSPAYFRVLAHAKVADNKQTQRILYLLLHSKVETSGEGVSVALALIQAGVKERQVIQLTRSGDNSIDYLKRQLVRCKGINLDSLGKLAQFWGDNARRQLLKEFIFANTEKLEAN</sequence>
<dbReference type="EMBL" id="JAFFZP010000043">
    <property type="protein sequence ID" value="MBN0989524.1"/>
    <property type="molecule type" value="Genomic_DNA"/>
</dbReference>
<gene>
    <name evidence="1" type="ORF">JW498_19325</name>
</gene>
<proteinExistence type="predicted"/>
<organism evidence="1 2">
    <name type="scientific">Amphritea pacifica</name>
    <dbReference type="NCBI Taxonomy" id="2811233"/>
    <lineage>
        <taxon>Bacteria</taxon>
        <taxon>Pseudomonadati</taxon>
        <taxon>Pseudomonadota</taxon>
        <taxon>Gammaproteobacteria</taxon>
        <taxon>Oceanospirillales</taxon>
        <taxon>Oceanospirillaceae</taxon>
        <taxon>Amphritea</taxon>
    </lineage>
</organism>
<evidence type="ECO:0000313" key="1">
    <source>
        <dbReference type="EMBL" id="MBN0989524.1"/>
    </source>
</evidence>
<keyword evidence="2" id="KW-1185">Reference proteome</keyword>
<reference evidence="1 2" key="1">
    <citation type="submission" date="2021-02" db="EMBL/GenBank/DDBJ databases">
        <title>A novel species of genus Amphritea isolated from a fishpond in China.</title>
        <authorList>
            <person name="Lu H."/>
        </authorList>
    </citation>
    <scope>NUCLEOTIDE SEQUENCE [LARGE SCALE GENOMIC DNA]</scope>
    <source>
        <strain evidence="1 2">RP18W</strain>
    </source>
</reference>
<evidence type="ECO:0008006" key="3">
    <source>
        <dbReference type="Google" id="ProtNLM"/>
    </source>
</evidence>
<dbReference type="Gene3D" id="1.10.520.40">
    <property type="entry name" value="CRISPR-associated protein Cse2"/>
    <property type="match status" value="1"/>
</dbReference>
<name>A0ABS2WCT6_9GAMM</name>
<dbReference type="RefSeq" id="WP_205214354.1">
    <property type="nucleotide sequence ID" value="NZ_JAFFZP010000043.1"/>
</dbReference>
<protein>
    <recommendedName>
        <fullName evidence="3">Type I-E CRISPR-associated protein Cse2/CasB</fullName>
    </recommendedName>
</protein>
<dbReference type="InterPro" id="IPR038287">
    <property type="entry name" value="Cse2_sf"/>
</dbReference>
<comment type="caution">
    <text evidence="1">The sequence shown here is derived from an EMBL/GenBank/DDBJ whole genome shotgun (WGS) entry which is preliminary data.</text>
</comment>